<feature type="domain" description="Glycoside hydrolase family 9" evidence="5">
    <location>
        <begin position="12"/>
        <end position="379"/>
    </location>
</feature>
<dbReference type="Gene3D" id="1.50.10.10">
    <property type="match status" value="1"/>
</dbReference>
<reference evidence="6" key="1">
    <citation type="submission" date="2014-08" db="EMBL/GenBank/DDBJ databases">
        <title>Metagenomic approach for identification and expression of novel cellulase genes from forest top soils.</title>
        <authorList>
            <person name="Christo D."/>
            <person name="Asha P."/>
            <person name="Ramya N.R."/>
            <person name="Vrinda S."/>
            <person name="Valsamma J."/>
            <person name="Bright Singh I.S."/>
        </authorList>
    </citation>
    <scope>NUCLEOTIDE SEQUENCE</scope>
</reference>
<gene>
    <name evidence="6" type="primary">GH9</name>
</gene>
<dbReference type="EMBL" id="KM275596">
    <property type="protein sequence ID" value="AIX96884.1"/>
    <property type="molecule type" value="Genomic_DNA"/>
</dbReference>
<dbReference type="InterPro" id="IPR012341">
    <property type="entry name" value="6hp_glycosidase-like_sf"/>
</dbReference>
<dbReference type="GO" id="GO:0004553">
    <property type="term" value="F:hydrolase activity, hydrolyzing O-glycosyl compounds"/>
    <property type="evidence" value="ECO:0007669"/>
    <property type="project" value="InterPro"/>
</dbReference>
<evidence type="ECO:0000256" key="3">
    <source>
        <dbReference type="ARBA" id="ARBA00023295"/>
    </source>
</evidence>
<dbReference type="PROSITE" id="PS00698">
    <property type="entry name" value="GH9_3"/>
    <property type="match status" value="1"/>
</dbReference>
<keyword evidence="3" id="KW-0326">Glycosidase</keyword>
<dbReference type="InterPro" id="IPR008928">
    <property type="entry name" value="6-hairpin_glycosidase_sf"/>
</dbReference>
<proteinExistence type="predicted"/>
<keyword evidence="4" id="KW-0624">Polysaccharide degradation</keyword>
<dbReference type="Pfam" id="PF00759">
    <property type="entry name" value="Glyco_hydro_9"/>
    <property type="match status" value="1"/>
</dbReference>
<keyword evidence="2" id="KW-0119">Carbohydrate metabolism</keyword>
<sequence>MNEYERTQYRGTSIANLGDGKMNIPENANGVPDLLDEARWEMEFLLKMQVPAGQPHAGMAHHKMHDAAWTGVPTRPDQDNQPRVLRPVSTAATLNLAATAARCARIWKTIDVTFSNKCLSAAQTAWTAAQANPSIIASGSDGTGGGAYGDNTVSDDFYWAAAELYITTGSATYQSFLTSSTYYRTVPGFGWADTAALGSISLAVVPNNLSAADITTTRNNIVAAANGLLSTISAQGYRVPFAGGTGGSYYWGSNSAVANNGIVLALAYDFTSSAQYLNGANEAMNYILGRNALSRSYVSGYGENAMQNPHHRFWTNQANASFPHPPPGAIPGGPNSGLEDPFAAANLGGCAPAKCWVDNYQSYSTNEVAINWNAPLAIFLEIC</sequence>
<protein>
    <submittedName>
        <fullName evidence="6">Glycoside hydrolase family 9 cellulase</fullName>
    </submittedName>
</protein>
<dbReference type="PANTHER" id="PTHR22298">
    <property type="entry name" value="ENDO-1,4-BETA-GLUCANASE"/>
    <property type="match status" value="1"/>
</dbReference>
<dbReference type="SUPFAM" id="SSF48208">
    <property type="entry name" value="Six-hairpin glycosidases"/>
    <property type="match status" value="1"/>
</dbReference>
<evidence type="ECO:0000256" key="2">
    <source>
        <dbReference type="ARBA" id="ARBA00023277"/>
    </source>
</evidence>
<accession>A0A0A1CL56</accession>
<organism evidence="6">
    <name type="scientific">uncultured organism</name>
    <dbReference type="NCBI Taxonomy" id="155900"/>
    <lineage>
        <taxon>unclassified sequences</taxon>
        <taxon>environmental samples</taxon>
    </lineage>
</organism>
<dbReference type="InterPro" id="IPR033126">
    <property type="entry name" value="Glyco_hydro_9_Asp/Glu_AS"/>
</dbReference>
<keyword evidence="1 6" id="KW-0378">Hydrolase</keyword>
<dbReference type="InterPro" id="IPR001701">
    <property type="entry name" value="Glyco_hydro_9"/>
</dbReference>
<dbReference type="GO" id="GO:0000272">
    <property type="term" value="P:polysaccharide catabolic process"/>
    <property type="evidence" value="ECO:0007669"/>
    <property type="project" value="UniProtKB-KW"/>
</dbReference>
<evidence type="ECO:0000256" key="4">
    <source>
        <dbReference type="ARBA" id="ARBA00023326"/>
    </source>
</evidence>
<evidence type="ECO:0000313" key="6">
    <source>
        <dbReference type="EMBL" id="AIX96884.1"/>
    </source>
</evidence>
<evidence type="ECO:0000256" key="1">
    <source>
        <dbReference type="ARBA" id="ARBA00022801"/>
    </source>
</evidence>
<evidence type="ECO:0000259" key="5">
    <source>
        <dbReference type="Pfam" id="PF00759"/>
    </source>
</evidence>
<dbReference type="AlphaFoldDB" id="A0A0A1CL56"/>
<name>A0A0A1CL56_9ZZZZ</name>